<dbReference type="GO" id="GO:0003700">
    <property type="term" value="F:DNA-binding transcription factor activity"/>
    <property type="evidence" value="ECO:0007669"/>
    <property type="project" value="InterPro"/>
</dbReference>
<keyword evidence="1" id="KW-0479">Metal-binding</keyword>
<dbReference type="InterPro" id="IPR013088">
    <property type="entry name" value="Znf_NHR/GATA"/>
</dbReference>
<dbReference type="PANTHER" id="PTHR48092">
    <property type="entry name" value="KNIRPS-RELATED PROTEIN-RELATED"/>
    <property type="match status" value="1"/>
</dbReference>
<dbReference type="AlphaFoldDB" id="A0A1I7U0R0"/>
<evidence type="ECO:0000256" key="2">
    <source>
        <dbReference type="ARBA" id="ARBA00022771"/>
    </source>
</evidence>
<evidence type="ECO:0000256" key="5">
    <source>
        <dbReference type="ARBA" id="ARBA00023125"/>
    </source>
</evidence>
<dbReference type="SUPFAM" id="SSF57716">
    <property type="entry name" value="Glucocorticoid receptor-like (DNA-binding domain)"/>
    <property type="match status" value="1"/>
</dbReference>
<dbReference type="WBParaSite" id="Csp11.Scaffold629.g13696.t1">
    <property type="protein sequence ID" value="Csp11.Scaffold629.g13696.t1"/>
    <property type="gene ID" value="Csp11.Scaffold629.g13696"/>
</dbReference>
<reference evidence="11" key="1">
    <citation type="submission" date="2016-11" db="UniProtKB">
        <authorList>
            <consortium name="WormBaseParasite"/>
        </authorList>
    </citation>
    <scope>IDENTIFICATION</scope>
</reference>
<proteinExistence type="predicted"/>
<dbReference type="InterPro" id="IPR001628">
    <property type="entry name" value="Znf_hrmn_rcpt"/>
</dbReference>
<keyword evidence="3" id="KW-0862">Zinc</keyword>
<name>A0A1I7U0R0_9PELO</name>
<dbReference type="STRING" id="1561998.A0A1I7U0R0"/>
<keyword evidence="10" id="KW-1185">Reference proteome</keyword>
<keyword evidence="4" id="KW-0805">Transcription regulation</keyword>
<feature type="domain" description="Nuclear receptor" evidence="9">
    <location>
        <begin position="148"/>
        <end position="172"/>
    </location>
</feature>
<dbReference type="GO" id="GO:0043565">
    <property type="term" value="F:sequence-specific DNA binding"/>
    <property type="evidence" value="ECO:0007669"/>
    <property type="project" value="InterPro"/>
</dbReference>
<evidence type="ECO:0000256" key="7">
    <source>
        <dbReference type="ARBA" id="ARBA00023170"/>
    </source>
</evidence>
<sequence length="186" mass="20444">MSYDLNKYLPYTDSDAPLTVFTSTSFYNQAIKGEIVPKTEIEPPESTNGQWSHSQNGVTYIKDEFPSEYQISTGSAAQNANVNYVDPVCNRRYFNNVNGYNHHQFYETASQASVSSPTTSVSLSTSSLSPDSLTNGPIITRHQIGKALTYCKICGDKASGYHYGVTSCEGCKVNRGEGDLLGERDH</sequence>
<dbReference type="eggNOG" id="KOG4846">
    <property type="taxonomic scope" value="Eukaryota"/>
</dbReference>
<evidence type="ECO:0000259" key="9">
    <source>
        <dbReference type="PROSITE" id="PS51030"/>
    </source>
</evidence>
<keyword evidence="6" id="KW-0804">Transcription</keyword>
<accession>A0A1I7U0R0</accession>
<dbReference type="InterPro" id="IPR050200">
    <property type="entry name" value="Nuclear_hormone_rcpt_NR3"/>
</dbReference>
<evidence type="ECO:0000256" key="4">
    <source>
        <dbReference type="ARBA" id="ARBA00023015"/>
    </source>
</evidence>
<keyword evidence="8" id="KW-0539">Nucleus</keyword>
<evidence type="ECO:0000313" key="11">
    <source>
        <dbReference type="WBParaSite" id="Csp11.Scaffold629.g13696.t1"/>
    </source>
</evidence>
<dbReference type="Gene3D" id="3.30.50.10">
    <property type="entry name" value="Erythroid Transcription Factor GATA-1, subunit A"/>
    <property type="match status" value="1"/>
</dbReference>
<evidence type="ECO:0000256" key="8">
    <source>
        <dbReference type="ARBA" id="ARBA00023242"/>
    </source>
</evidence>
<dbReference type="PROSITE" id="PS51030">
    <property type="entry name" value="NUCLEAR_REC_DBD_2"/>
    <property type="match status" value="1"/>
</dbReference>
<evidence type="ECO:0000256" key="3">
    <source>
        <dbReference type="ARBA" id="ARBA00022833"/>
    </source>
</evidence>
<keyword evidence="2" id="KW-0863">Zinc-finger</keyword>
<dbReference type="Proteomes" id="UP000095282">
    <property type="component" value="Unplaced"/>
</dbReference>
<evidence type="ECO:0000313" key="10">
    <source>
        <dbReference type="Proteomes" id="UP000095282"/>
    </source>
</evidence>
<evidence type="ECO:0000256" key="1">
    <source>
        <dbReference type="ARBA" id="ARBA00022723"/>
    </source>
</evidence>
<dbReference type="Pfam" id="PF00105">
    <property type="entry name" value="zf-C4"/>
    <property type="match status" value="1"/>
</dbReference>
<dbReference type="GO" id="GO:0008270">
    <property type="term" value="F:zinc ion binding"/>
    <property type="evidence" value="ECO:0007669"/>
    <property type="project" value="UniProtKB-KW"/>
</dbReference>
<organism evidence="10 11">
    <name type="scientific">Caenorhabditis tropicalis</name>
    <dbReference type="NCBI Taxonomy" id="1561998"/>
    <lineage>
        <taxon>Eukaryota</taxon>
        <taxon>Metazoa</taxon>
        <taxon>Ecdysozoa</taxon>
        <taxon>Nematoda</taxon>
        <taxon>Chromadorea</taxon>
        <taxon>Rhabditida</taxon>
        <taxon>Rhabditina</taxon>
        <taxon>Rhabditomorpha</taxon>
        <taxon>Rhabditoidea</taxon>
        <taxon>Rhabditidae</taxon>
        <taxon>Peloderinae</taxon>
        <taxon>Caenorhabditis</taxon>
    </lineage>
</organism>
<protein>
    <submittedName>
        <fullName evidence="11">Nuclear receptor domain-containing protein</fullName>
    </submittedName>
</protein>
<evidence type="ECO:0000256" key="6">
    <source>
        <dbReference type="ARBA" id="ARBA00023163"/>
    </source>
</evidence>
<keyword evidence="5" id="KW-0238">DNA-binding</keyword>
<keyword evidence="7" id="KW-0675">Receptor</keyword>